<dbReference type="PANTHER" id="PTHR43690:SF17">
    <property type="entry name" value="PROTEIN YHJJ"/>
    <property type="match status" value="1"/>
</dbReference>
<dbReference type="AlphaFoldDB" id="A6DST9"/>
<evidence type="ECO:0000256" key="8">
    <source>
        <dbReference type="RuleBase" id="RU004447"/>
    </source>
</evidence>
<dbReference type="OrthoDB" id="9811314at2"/>
<keyword evidence="3 11" id="KW-0645">Protease</keyword>
<evidence type="ECO:0000259" key="10">
    <source>
        <dbReference type="Pfam" id="PF05193"/>
    </source>
</evidence>
<evidence type="ECO:0000313" key="11">
    <source>
        <dbReference type="EMBL" id="EDM25342.1"/>
    </source>
</evidence>
<dbReference type="InterPro" id="IPR011765">
    <property type="entry name" value="Pept_M16_N"/>
</dbReference>
<dbReference type="eggNOG" id="COG0612">
    <property type="taxonomic scope" value="Bacteria"/>
</dbReference>
<dbReference type="Pfam" id="PF00675">
    <property type="entry name" value="Peptidase_M16"/>
    <property type="match status" value="2"/>
</dbReference>
<keyword evidence="5" id="KW-0378">Hydrolase</keyword>
<dbReference type="EMBL" id="ABCK01000032">
    <property type="protein sequence ID" value="EDM25342.1"/>
    <property type="molecule type" value="Genomic_DNA"/>
</dbReference>
<sequence>MRFVLLVSLLVSLGLGAKEKLPVDKSLQLGELKNGMKYILRHNQKPPGKVSIYLHVSSGSLDEDENQLGLAHFLEHMAFNGSENFAPGELIKYFESIGLTFGMHQNAFTSFDQTTYSLDLPSTDKATVDKGLLCMSDFAYRLSLVESEIDRERGVIQEEEVARDSLGYRMLKKSLPEILPNSRIAERLPIGKMEIIKTAPRQAFVDFYKKWYKPDNTTLIIVGDADMEMVEELIEKHFSAWQGKVDEHAKPEVKAYTEDRVVILTDPELTTSELTLYGIEPEVEVLKTEDDYLRSLKDSVISWMVNQRLAKLKQTGDAAFLSASIGRGDLWNAATMNHVGITAKNERWEEAVKQVLTELKRLEQHGFDKTELIKAKKAQVSSLDKAIQSYGNMSNGQIVRGINNDVTEGVLSMSPMQEKIYLEKYLDKLNLVQLHEIFLKNYTKGHRLAMVQMPNSAEVPSEAKVKELLDEMAKIKTEAGEFAAIKDNLLEKEPVAKDPVTETVEEELAITEFNFENGCVCRHRHMDYEKDQVYVELNIAGGVLEEKENELGLTRMAGMVLNQASSSLMSFSDIRDWRIGKKFSLQASVETTRVKFSLTSTKKDLPYALEMLHMYLTDYKIDDKLFEQTREQALVSLKERPKNSNAMLSKGLYESVWSHEKRLNQFLGEEFLNSVQRSVVEAWIQKILYNNPIEMSIVGDINLEQSKALVAKFQGSLAKRLDLKEIPLTIGQPSGDVAVKVPVQTKDQKCLILSGWNITEVNDKEGLALFLAGKIAATRLFKEIREKRNLTYSIFSTYAPSRPLRQSSKFYIYFTAQIDKVDQASKEARAVVLKLRDEGVTNEELDKVRKQMKNILDQELVKPSFWVSKLGALDIEGDTLLRYKTLQEDYAAVTAEQIQDLMKRCFKQEKTFQVITIPEGDKVAK</sequence>
<protein>
    <submittedName>
        <fullName evidence="11">Putative zinc protease</fullName>
    </submittedName>
</protein>
<evidence type="ECO:0000256" key="2">
    <source>
        <dbReference type="ARBA" id="ARBA00007261"/>
    </source>
</evidence>
<proteinExistence type="inferred from homology"/>
<dbReference type="Proteomes" id="UP000004947">
    <property type="component" value="Unassembled WGS sequence"/>
</dbReference>
<dbReference type="PANTHER" id="PTHR43690">
    <property type="entry name" value="NARDILYSIN"/>
    <property type="match status" value="1"/>
</dbReference>
<dbReference type="STRING" id="313628.LNTAR_03654"/>
<dbReference type="InterPro" id="IPR001431">
    <property type="entry name" value="Pept_M16_Zn_BS"/>
</dbReference>
<evidence type="ECO:0000256" key="4">
    <source>
        <dbReference type="ARBA" id="ARBA00022723"/>
    </source>
</evidence>
<keyword evidence="12" id="KW-1185">Reference proteome</keyword>
<dbReference type="RefSeq" id="WP_007280898.1">
    <property type="nucleotide sequence ID" value="NZ_ABCK01000032.1"/>
</dbReference>
<dbReference type="GO" id="GO:0006508">
    <property type="term" value="P:proteolysis"/>
    <property type="evidence" value="ECO:0007669"/>
    <property type="project" value="UniProtKB-KW"/>
</dbReference>
<dbReference type="InterPro" id="IPR007863">
    <property type="entry name" value="Peptidase_M16_C"/>
</dbReference>
<evidence type="ECO:0000256" key="6">
    <source>
        <dbReference type="ARBA" id="ARBA00022833"/>
    </source>
</evidence>
<evidence type="ECO:0000256" key="3">
    <source>
        <dbReference type="ARBA" id="ARBA00022670"/>
    </source>
</evidence>
<gene>
    <name evidence="11" type="ORF">LNTAR_03654</name>
</gene>
<evidence type="ECO:0000256" key="5">
    <source>
        <dbReference type="ARBA" id="ARBA00022801"/>
    </source>
</evidence>
<dbReference type="InterPro" id="IPR011249">
    <property type="entry name" value="Metalloenz_LuxS/M16"/>
</dbReference>
<evidence type="ECO:0000313" key="12">
    <source>
        <dbReference type="Proteomes" id="UP000004947"/>
    </source>
</evidence>
<comment type="cofactor">
    <cofactor evidence="1">
        <name>Zn(2+)</name>
        <dbReference type="ChEBI" id="CHEBI:29105"/>
    </cofactor>
</comment>
<evidence type="ECO:0000256" key="7">
    <source>
        <dbReference type="ARBA" id="ARBA00023049"/>
    </source>
</evidence>
<keyword evidence="7" id="KW-0482">Metalloprotease</keyword>
<dbReference type="Gene3D" id="3.30.830.10">
    <property type="entry name" value="Metalloenzyme, LuxS/M16 peptidase-like"/>
    <property type="match status" value="4"/>
</dbReference>
<organism evidence="11 12">
    <name type="scientific">Lentisphaera araneosa HTCC2155</name>
    <dbReference type="NCBI Taxonomy" id="313628"/>
    <lineage>
        <taxon>Bacteria</taxon>
        <taxon>Pseudomonadati</taxon>
        <taxon>Lentisphaerota</taxon>
        <taxon>Lentisphaeria</taxon>
        <taxon>Lentisphaerales</taxon>
        <taxon>Lentisphaeraceae</taxon>
        <taxon>Lentisphaera</taxon>
    </lineage>
</organism>
<comment type="caution">
    <text evidence="11">The sequence shown here is derived from an EMBL/GenBank/DDBJ whole genome shotgun (WGS) entry which is preliminary data.</text>
</comment>
<feature type="domain" description="Peptidase M16 C-terminal" evidence="10">
    <location>
        <begin position="675"/>
        <end position="852"/>
    </location>
</feature>
<keyword evidence="6" id="KW-0862">Zinc</keyword>
<dbReference type="SUPFAM" id="SSF63411">
    <property type="entry name" value="LuxS/MPP-like metallohydrolase"/>
    <property type="match status" value="3"/>
</dbReference>
<dbReference type="Pfam" id="PF05193">
    <property type="entry name" value="Peptidase_M16_C"/>
    <property type="match status" value="2"/>
</dbReference>
<feature type="domain" description="Peptidase M16 N-terminal" evidence="9">
    <location>
        <begin position="42"/>
        <end position="164"/>
    </location>
</feature>
<comment type="similarity">
    <text evidence="2 8">Belongs to the peptidase M16 family.</text>
</comment>
<dbReference type="PROSITE" id="PS00143">
    <property type="entry name" value="INSULINASE"/>
    <property type="match status" value="1"/>
</dbReference>
<accession>A6DST9</accession>
<evidence type="ECO:0000256" key="1">
    <source>
        <dbReference type="ARBA" id="ARBA00001947"/>
    </source>
</evidence>
<keyword evidence="4" id="KW-0479">Metal-binding</keyword>
<dbReference type="GO" id="GO:0004222">
    <property type="term" value="F:metalloendopeptidase activity"/>
    <property type="evidence" value="ECO:0007669"/>
    <property type="project" value="InterPro"/>
</dbReference>
<reference evidence="11 12" key="1">
    <citation type="journal article" date="2010" name="J. Bacteriol.">
        <title>Genome sequence of Lentisphaera araneosa HTCC2155T, the type species of the order Lentisphaerales in the phylum Lentisphaerae.</title>
        <authorList>
            <person name="Thrash J.C."/>
            <person name="Cho J.C."/>
            <person name="Vergin K.L."/>
            <person name="Morris R.M."/>
            <person name="Giovannoni S.J."/>
        </authorList>
    </citation>
    <scope>NUCLEOTIDE SEQUENCE [LARGE SCALE GENOMIC DNA]</scope>
    <source>
        <strain evidence="11 12">HTCC2155</strain>
    </source>
</reference>
<dbReference type="GO" id="GO:0046872">
    <property type="term" value="F:metal ion binding"/>
    <property type="evidence" value="ECO:0007669"/>
    <property type="project" value="UniProtKB-KW"/>
</dbReference>
<evidence type="ECO:0000259" key="9">
    <source>
        <dbReference type="Pfam" id="PF00675"/>
    </source>
</evidence>
<name>A6DST9_9BACT</name>
<dbReference type="InterPro" id="IPR050626">
    <property type="entry name" value="Peptidase_M16"/>
</dbReference>
<feature type="domain" description="Peptidase M16 C-terminal" evidence="10">
    <location>
        <begin position="201"/>
        <end position="378"/>
    </location>
</feature>
<feature type="domain" description="Peptidase M16 N-terminal" evidence="9">
    <location>
        <begin position="529"/>
        <end position="662"/>
    </location>
</feature>